<name>A0ABC8B1S3_9NOCA</name>
<proteinExistence type="predicted"/>
<dbReference type="KEGG" id="nsr:NS506_06400"/>
<accession>A0ABC8B1S3</accession>
<protein>
    <submittedName>
        <fullName evidence="1">Non-specific serine/threonine protein kinase</fullName>
        <ecNumber evidence="1">2.7.11.1</ecNumber>
    </submittedName>
</protein>
<keyword evidence="1" id="KW-0808">Transferase</keyword>
<gene>
    <name evidence="1" type="ORF">NS506_06400</name>
</gene>
<dbReference type="GeneID" id="93373709"/>
<dbReference type="EMBL" id="CP017839">
    <property type="protein sequence ID" value="APB00436.1"/>
    <property type="molecule type" value="Genomic_DNA"/>
</dbReference>
<keyword evidence="1" id="KW-0723">Serine/threonine-protein kinase</keyword>
<dbReference type="Proteomes" id="UP000180166">
    <property type="component" value="Chromosome"/>
</dbReference>
<dbReference type="GO" id="GO:0004674">
    <property type="term" value="F:protein serine/threonine kinase activity"/>
    <property type="evidence" value="ECO:0007669"/>
    <property type="project" value="UniProtKB-KW"/>
</dbReference>
<dbReference type="AlphaFoldDB" id="A0ABC8B1S3"/>
<evidence type="ECO:0000313" key="1">
    <source>
        <dbReference type="EMBL" id="APB00436.1"/>
    </source>
</evidence>
<organism evidence="1 2">
    <name type="scientific">Nocardia seriolae</name>
    <dbReference type="NCBI Taxonomy" id="37332"/>
    <lineage>
        <taxon>Bacteria</taxon>
        <taxon>Bacillati</taxon>
        <taxon>Actinomycetota</taxon>
        <taxon>Actinomycetes</taxon>
        <taxon>Mycobacteriales</taxon>
        <taxon>Nocardiaceae</taxon>
        <taxon>Nocardia</taxon>
    </lineage>
</organism>
<reference evidence="1 2" key="1">
    <citation type="submission" date="2016-10" db="EMBL/GenBank/DDBJ databases">
        <title>Genome sequence of Nocardia seriolae strain EM150506, isolated from Anguila japonica.</title>
        <authorList>
            <person name="Han H.-J."/>
        </authorList>
    </citation>
    <scope>NUCLEOTIDE SEQUENCE [LARGE SCALE GENOMIC DNA]</scope>
    <source>
        <strain evidence="1 2">EM150506</strain>
    </source>
</reference>
<evidence type="ECO:0000313" key="2">
    <source>
        <dbReference type="Proteomes" id="UP000180166"/>
    </source>
</evidence>
<sequence>MTTMWMDRLESVHRPRELLKARRLLIACLAATGRTDAAKSLLATVTAQCAEYGSIRYILDGGPHVVATLAALHADQQSGHWRPEWPDVPAAFLQSLVDAHTI</sequence>
<keyword evidence="1" id="KW-0418">Kinase</keyword>
<dbReference type="EC" id="2.7.11.1" evidence="1"/>
<dbReference type="RefSeq" id="WP_162483911.1">
    <property type="nucleotide sequence ID" value="NZ_AP017900.1"/>
</dbReference>